<dbReference type="Proteomes" id="UP001292094">
    <property type="component" value="Unassembled WGS sequence"/>
</dbReference>
<comment type="caution">
    <text evidence="1">The sequence shown here is derived from an EMBL/GenBank/DDBJ whole genome shotgun (WGS) entry which is preliminary data.</text>
</comment>
<accession>A0AAE1P0W0</accession>
<keyword evidence="2" id="KW-1185">Reference proteome</keyword>
<reference evidence="1" key="1">
    <citation type="submission" date="2023-11" db="EMBL/GenBank/DDBJ databases">
        <title>Genome assemblies of two species of porcelain crab, Petrolisthes cinctipes and Petrolisthes manimaculis (Anomura: Porcellanidae).</title>
        <authorList>
            <person name="Angst P."/>
        </authorList>
    </citation>
    <scope>NUCLEOTIDE SEQUENCE</scope>
    <source>
        <strain evidence="1">PB745_02</strain>
        <tissue evidence="1">Gill</tissue>
    </source>
</reference>
<evidence type="ECO:0000313" key="2">
    <source>
        <dbReference type="Proteomes" id="UP001292094"/>
    </source>
</evidence>
<organism evidence="1 2">
    <name type="scientific">Petrolisthes manimaculis</name>
    <dbReference type="NCBI Taxonomy" id="1843537"/>
    <lineage>
        <taxon>Eukaryota</taxon>
        <taxon>Metazoa</taxon>
        <taxon>Ecdysozoa</taxon>
        <taxon>Arthropoda</taxon>
        <taxon>Crustacea</taxon>
        <taxon>Multicrustacea</taxon>
        <taxon>Malacostraca</taxon>
        <taxon>Eumalacostraca</taxon>
        <taxon>Eucarida</taxon>
        <taxon>Decapoda</taxon>
        <taxon>Pleocyemata</taxon>
        <taxon>Anomura</taxon>
        <taxon>Galatheoidea</taxon>
        <taxon>Porcellanidae</taxon>
        <taxon>Petrolisthes</taxon>
    </lineage>
</organism>
<protein>
    <submittedName>
        <fullName evidence="1">Uncharacterized protein</fullName>
    </submittedName>
</protein>
<gene>
    <name evidence="1" type="ORF">Pmani_028613</name>
</gene>
<dbReference type="AlphaFoldDB" id="A0AAE1P0W0"/>
<dbReference type="EMBL" id="JAWZYT010003303">
    <property type="protein sequence ID" value="KAK4299086.1"/>
    <property type="molecule type" value="Genomic_DNA"/>
</dbReference>
<proteinExistence type="predicted"/>
<name>A0AAE1P0W0_9EUCA</name>
<evidence type="ECO:0000313" key="1">
    <source>
        <dbReference type="EMBL" id="KAK4299086.1"/>
    </source>
</evidence>
<sequence length="85" mass="9594">MSWDPVFGLVGVPGHKWDAAFEDAIKRVCSETAYEDEVTDRQTDMLLEKEKLVIFLGTWRDGIISMTFPPSGYSESKSVCGYNIK</sequence>